<dbReference type="OrthoDB" id="7860729at2"/>
<feature type="domain" description="TadE-like" evidence="2">
    <location>
        <begin position="17"/>
        <end position="59"/>
    </location>
</feature>
<reference evidence="3 4" key="1">
    <citation type="submission" date="2019-09" db="EMBL/GenBank/DDBJ databases">
        <title>Salinarimonas rosea gen. nov., sp. nov., a new member of the a-2 subgroup of the Proteobacteria.</title>
        <authorList>
            <person name="Liu J."/>
        </authorList>
    </citation>
    <scope>NUCLEOTIDE SEQUENCE [LARGE SCALE GENOMIC DNA]</scope>
    <source>
        <strain evidence="3 4">BN140002</strain>
    </source>
</reference>
<evidence type="ECO:0000259" key="2">
    <source>
        <dbReference type="Pfam" id="PF07811"/>
    </source>
</evidence>
<dbReference type="Pfam" id="PF07811">
    <property type="entry name" value="TadE"/>
    <property type="match status" value="1"/>
</dbReference>
<reference evidence="3 4" key="2">
    <citation type="submission" date="2019-09" db="EMBL/GenBank/DDBJ databases">
        <authorList>
            <person name="Jin C."/>
        </authorList>
    </citation>
    <scope>NUCLEOTIDE SEQUENCE [LARGE SCALE GENOMIC DNA]</scope>
    <source>
        <strain evidence="3 4">BN140002</strain>
    </source>
</reference>
<dbReference type="Proteomes" id="UP000323142">
    <property type="component" value="Unassembled WGS sequence"/>
</dbReference>
<evidence type="ECO:0000256" key="1">
    <source>
        <dbReference type="SAM" id="Phobius"/>
    </source>
</evidence>
<dbReference type="AlphaFoldDB" id="A0A5B2V9M4"/>
<keyword evidence="1" id="KW-0472">Membrane</keyword>
<dbReference type="EMBL" id="VUOA01000040">
    <property type="protein sequence ID" value="KAA2234947.1"/>
    <property type="molecule type" value="Genomic_DNA"/>
</dbReference>
<proteinExistence type="predicted"/>
<feature type="transmembrane region" description="Helical" evidence="1">
    <location>
        <begin position="20"/>
        <end position="38"/>
    </location>
</feature>
<protein>
    <submittedName>
        <fullName evidence="3">Pilus assembly protein</fullName>
    </submittedName>
</protein>
<name>A0A5B2V9M4_9HYPH</name>
<organism evidence="3 4">
    <name type="scientific">Salinarimonas soli</name>
    <dbReference type="NCBI Taxonomy" id="1638099"/>
    <lineage>
        <taxon>Bacteria</taxon>
        <taxon>Pseudomonadati</taxon>
        <taxon>Pseudomonadota</taxon>
        <taxon>Alphaproteobacteria</taxon>
        <taxon>Hyphomicrobiales</taxon>
        <taxon>Salinarimonadaceae</taxon>
        <taxon>Salinarimonas</taxon>
    </lineage>
</organism>
<dbReference type="RefSeq" id="WP_149821484.1">
    <property type="nucleotide sequence ID" value="NZ_VUOA01000040.1"/>
</dbReference>
<evidence type="ECO:0000313" key="3">
    <source>
        <dbReference type="EMBL" id="KAA2234947.1"/>
    </source>
</evidence>
<evidence type="ECO:0000313" key="4">
    <source>
        <dbReference type="Proteomes" id="UP000323142"/>
    </source>
</evidence>
<dbReference type="InterPro" id="IPR012495">
    <property type="entry name" value="TadE-like_dom"/>
</dbReference>
<gene>
    <name evidence="3" type="ORF">F0L46_21635</name>
</gene>
<sequence length="162" mass="17205">MRRLAPLLRDLARHRDGVAATEAALVLPFLLFLGGGVLEFGVMQYRLQLVEAGVRDAARFLARTPDPAAMEVQAKLLAVTGAVVPGGAPRVRDWTTAQVTVTYRTTANARAATGLRPYRGGDTVDVVRVATSVPYAGIGFLTLIRLTGLTLGAVHEERVVGG</sequence>
<keyword evidence="4" id="KW-1185">Reference proteome</keyword>
<accession>A0A5B2V9M4</accession>
<comment type="caution">
    <text evidence="3">The sequence shown here is derived from an EMBL/GenBank/DDBJ whole genome shotgun (WGS) entry which is preliminary data.</text>
</comment>
<keyword evidence="1" id="KW-1133">Transmembrane helix</keyword>
<keyword evidence="1" id="KW-0812">Transmembrane</keyword>